<dbReference type="PROSITE" id="PS50878">
    <property type="entry name" value="RT_POL"/>
    <property type="match status" value="1"/>
</dbReference>
<gene>
    <name evidence="10" type="ORF">G6F64_009641</name>
</gene>
<dbReference type="CDD" id="cd09274">
    <property type="entry name" value="RNase_HI_RT_Ty3"/>
    <property type="match status" value="1"/>
</dbReference>
<dbReference type="Gene3D" id="3.10.20.370">
    <property type="match status" value="1"/>
</dbReference>
<evidence type="ECO:0000256" key="4">
    <source>
        <dbReference type="ARBA" id="ARBA00022759"/>
    </source>
</evidence>
<evidence type="ECO:0000259" key="9">
    <source>
        <dbReference type="PROSITE" id="PS50878"/>
    </source>
</evidence>
<protein>
    <recommendedName>
        <fullName evidence="12">Reverse transcriptase</fullName>
    </recommendedName>
</protein>
<comment type="caution">
    <text evidence="10">The sequence shown here is derived from an EMBL/GenBank/DDBJ whole genome shotgun (WGS) entry which is preliminary data.</text>
</comment>
<name>A0A9P6X2T9_RHIOR</name>
<dbReference type="InterPro" id="IPR021109">
    <property type="entry name" value="Peptidase_aspartic_dom_sf"/>
</dbReference>
<dbReference type="PANTHER" id="PTHR37984">
    <property type="entry name" value="PROTEIN CBG26694"/>
    <property type="match status" value="1"/>
</dbReference>
<dbReference type="SUPFAM" id="SSF50630">
    <property type="entry name" value="Acid proteases"/>
    <property type="match status" value="1"/>
</dbReference>
<dbReference type="SUPFAM" id="SSF56672">
    <property type="entry name" value="DNA/RNA polymerases"/>
    <property type="match status" value="2"/>
</dbReference>
<dbReference type="InterPro" id="IPR050951">
    <property type="entry name" value="Retrovirus_Pol_polyprotein"/>
</dbReference>
<keyword evidence="11" id="KW-1185">Reference proteome</keyword>
<dbReference type="GO" id="GO:0004519">
    <property type="term" value="F:endonuclease activity"/>
    <property type="evidence" value="ECO:0007669"/>
    <property type="project" value="UniProtKB-KW"/>
</dbReference>
<dbReference type="InterPro" id="IPR000477">
    <property type="entry name" value="RT_dom"/>
</dbReference>
<keyword evidence="2" id="KW-0548">Nucleotidyltransferase</keyword>
<proteinExistence type="predicted"/>
<keyword evidence="3" id="KW-0540">Nuclease</keyword>
<evidence type="ECO:0000313" key="11">
    <source>
        <dbReference type="Proteomes" id="UP000716291"/>
    </source>
</evidence>
<evidence type="ECO:0000256" key="5">
    <source>
        <dbReference type="ARBA" id="ARBA00023268"/>
    </source>
</evidence>
<dbReference type="Pfam" id="PF00078">
    <property type="entry name" value="RVT_1"/>
    <property type="match status" value="1"/>
</dbReference>
<reference evidence="10" key="1">
    <citation type="journal article" date="2020" name="Microb. Genom.">
        <title>Genetic diversity of clinical and environmental Mucorales isolates obtained from an investigation of mucormycosis cases among solid organ transplant recipients.</title>
        <authorList>
            <person name="Nguyen M.H."/>
            <person name="Kaul D."/>
            <person name="Muto C."/>
            <person name="Cheng S.J."/>
            <person name="Richter R.A."/>
            <person name="Bruno V.M."/>
            <person name="Liu G."/>
            <person name="Beyhan S."/>
            <person name="Sundermann A.J."/>
            <person name="Mounaud S."/>
            <person name="Pasculle A.W."/>
            <person name="Nierman W.C."/>
            <person name="Driscoll E."/>
            <person name="Cumbie R."/>
            <person name="Clancy C.J."/>
            <person name="Dupont C.L."/>
        </authorList>
    </citation>
    <scope>NUCLEOTIDE SEQUENCE</scope>
    <source>
        <strain evidence="10">GL11</strain>
    </source>
</reference>
<dbReference type="InterPro" id="IPR041577">
    <property type="entry name" value="RT_RNaseH_2"/>
</dbReference>
<evidence type="ECO:0008006" key="12">
    <source>
        <dbReference type="Google" id="ProtNLM"/>
    </source>
</evidence>
<keyword evidence="4" id="KW-0255">Endonuclease</keyword>
<dbReference type="Gene3D" id="2.40.70.10">
    <property type="entry name" value="Acid Proteases"/>
    <property type="match status" value="1"/>
</dbReference>
<dbReference type="GO" id="GO:0003676">
    <property type="term" value="F:nucleic acid binding"/>
    <property type="evidence" value="ECO:0007669"/>
    <property type="project" value="InterPro"/>
</dbReference>
<accession>A0A9P6X2T9</accession>
<evidence type="ECO:0000256" key="6">
    <source>
        <dbReference type="PROSITE-ProRule" id="PRU00047"/>
    </source>
</evidence>
<dbReference type="PROSITE" id="PS50158">
    <property type="entry name" value="ZF_CCHC"/>
    <property type="match status" value="1"/>
</dbReference>
<organism evidence="10 11">
    <name type="scientific">Rhizopus oryzae</name>
    <name type="common">Mucormycosis agent</name>
    <name type="synonym">Rhizopus arrhizus var. delemar</name>
    <dbReference type="NCBI Taxonomy" id="64495"/>
    <lineage>
        <taxon>Eukaryota</taxon>
        <taxon>Fungi</taxon>
        <taxon>Fungi incertae sedis</taxon>
        <taxon>Mucoromycota</taxon>
        <taxon>Mucoromycotina</taxon>
        <taxon>Mucoromycetes</taxon>
        <taxon>Mucorales</taxon>
        <taxon>Mucorineae</taxon>
        <taxon>Rhizopodaceae</taxon>
        <taxon>Rhizopus</taxon>
    </lineage>
</organism>
<evidence type="ECO:0000256" key="7">
    <source>
        <dbReference type="SAM" id="MobiDB-lite"/>
    </source>
</evidence>
<feature type="region of interest" description="Disordered" evidence="7">
    <location>
        <begin position="315"/>
        <end position="346"/>
    </location>
</feature>
<dbReference type="Gene3D" id="3.30.70.270">
    <property type="match status" value="2"/>
</dbReference>
<dbReference type="CDD" id="cd01647">
    <property type="entry name" value="RT_LTR"/>
    <property type="match status" value="1"/>
</dbReference>
<sequence>MSVHNADDQANAPRFYSVPPEQMVQRPPKFSGDDDVDPMDFLDAFESACDWNNWVTDHRKLMVVRQCLTGSARRRMEKLHGDVVGYKEGKEKSFLARFRKEYVTSEWLAAYRRAYSRREQQEGETASKYFMTMLDLLKRADPNGMTREGDVVAVIRGGLLPQYTFHFMTFAKLQESKVDNEEGDITLEQLSEILKMVDQCTTPKIVRGMDHVIKPNNRMGNSIGVHAVDYGQKRNEIAESDPFESRINARLQYMENEMFNFMDRLEAKFGAVDAPRARNAGPGSECYNCHENGHSSRECINPSTRSQQVRRCTWRTPGFSVGPSTSGQEGQTDKRNPEKLLKRSNDKKPVLNNMVGCIEAESIEREYVPIYAAEPSNTKKEGRTEKEEAIYQQRLKNLAKARAALNEQRKLDKEAVARGEVAPSLIKKAMKQVPTIMDPQGQIRKFNMEQALWNMTVPVPFPQLMYHAPELRLEVLDKMGAAPKIAARVKREEDPSDAMETNTSSIVASKGNRKTEVSHVQVDTTAETFGTGLQTVLAAVEDETIAFLVDGGASVSILPKYWIDKLGKTSQIQKPVGEQLKVLRFGGGDTEETVGVITLDLLMSEDVEVRQSFYVVMNQHTPCILGIDFLTKARVMFDAEEQCLYFRVRDTEGTEEDTIYVVPTHPGNGRGGNHAYDGVLDADENHVVAINVMNAENGKEQIVYLAESLVLSSGEVQFVRLDLHEQAKYWDHEQMLESGIHLVRKGVVMIPAMLAKDRPYYVVLLDASEQSVKLNHGDMLGRIKPVKQKSTESIDIMTSMEEIVELLNHLYRGTECYQIPSVQEGPWFLPTTELVTSLQREHQHVIDINSCVLEPASEKAKSSVEPQDNDSRLEGFDIDKGLDSEQKRAIQELIIKYRHVFATSLRDVQAVKAPPYKIQLKENATPKKVTPRMVPHDANLWFKGFIEELLAMNLIEPCTGPWAAAVVLIPADRDKRKPRRRRKFQAVRNPPKLKLNKASDPVPLWSVEINVADGHYSDSEAELSDEPSEQIFQGIYPKAPPPRKKANDIEGQRSEFTSVVPKGQAGNKDPYRLCLDYQPVNAETVDSAYPIPNINFLFTLLTGAKYFTLFDALKGYWQLELDEESRDLTGFTTTFGQFRWTRLPMGLKGAPGAWQSVMNDIFSEELLKYFVIYIDDGLVFSQSFQDHIKHLEQVLAKASAAGLSLSLKKCKFGYTETKVLGYMVGREGFKMDMEKVSKIINWPRPKNLTEVMRWIGMIQYYRRFIPALSEILSPLNELKKKGVTFKWGEEQQISFDHCKKLLISEPVLAHPDFNRTFVLYTDASDIGIGGVLSQESLETANVLHPIYFGSKALTEPEKNLSVYEREFLAVVYFIHFFKVYLMGKRFIVYTDQKALQYLKKFNEDSSAKIVRWLSSLLAYDFDIKYRPGKLNSNADALSRLPEEVSQGLEFEEVIEDNYLPLYTAVLEESVHPVTMVQTASVPT</sequence>
<dbReference type="FunFam" id="3.30.70.270:FF:000020">
    <property type="entry name" value="Transposon Tf2-6 polyprotein-like Protein"/>
    <property type="match status" value="1"/>
</dbReference>
<keyword evidence="5" id="KW-0511">Multifunctional enzyme</keyword>
<dbReference type="PANTHER" id="PTHR37984:SF5">
    <property type="entry name" value="PROTEIN NYNRIN-LIKE"/>
    <property type="match status" value="1"/>
</dbReference>
<keyword evidence="6" id="KW-0479">Metal-binding</keyword>
<evidence type="ECO:0000313" key="10">
    <source>
        <dbReference type="EMBL" id="KAG1303936.1"/>
    </source>
</evidence>
<dbReference type="FunFam" id="3.10.20.370:FF:000001">
    <property type="entry name" value="Retrovirus-related Pol polyprotein from transposon 17.6-like protein"/>
    <property type="match status" value="1"/>
</dbReference>
<evidence type="ECO:0000259" key="8">
    <source>
        <dbReference type="PROSITE" id="PS50158"/>
    </source>
</evidence>
<dbReference type="Pfam" id="PF17919">
    <property type="entry name" value="RT_RNaseH_2"/>
    <property type="match status" value="1"/>
</dbReference>
<dbReference type="InterPro" id="IPR043128">
    <property type="entry name" value="Rev_trsase/Diguanyl_cyclase"/>
</dbReference>
<keyword evidence="4" id="KW-0378">Hydrolase</keyword>
<keyword evidence="1" id="KW-0808">Transferase</keyword>
<dbReference type="GO" id="GO:0016779">
    <property type="term" value="F:nucleotidyltransferase activity"/>
    <property type="evidence" value="ECO:0007669"/>
    <property type="project" value="UniProtKB-KW"/>
</dbReference>
<evidence type="ECO:0000256" key="2">
    <source>
        <dbReference type="ARBA" id="ARBA00022695"/>
    </source>
</evidence>
<dbReference type="CDD" id="cd00303">
    <property type="entry name" value="retropepsin_like"/>
    <property type="match status" value="1"/>
</dbReference>
<keyword evidence="6" id="KW-0862">Zinc</keyword>
<feature type="region of interest" description="Disordered" evidence="7">
    <location>
        <begin position="857"/>
        <end position="877"/>
    </location>
</feature>
<dbReference type="InterPro" id="IPR001878">
    <property type="entry name" value="Znf_CCHC"/>
</dbReference>
<evidence type="ECO:0000256" key="1">
    <source>
        <dbReference type="ARBA" id="ARBA00022679"/>
    </source>
</evidence>
<feature type="domain" description="CCHC-type" evidence="8">
    <location>
        <begin position="286"/>
        <end position="299"/>
    </location>
</feature>
<dbReference type="InterPro" id="IPR043502">
    <property type="entry name" value="DNA/RNA_pol_sf"/>
</dbReference>
<keyword evidence="6" id="KW-0863">Zinc-finger</keyword>
<dbReference type="EMBL" id="JAANQT010001796">
    <property type="protein sequence ID" value="KAG1303936.1"/>
    <property type="molecule type" value="Genomic_DNA"/>
</dbReference>
<dbReference type="GO" id="GO:0008270">
    <property type="term" value="F:zinc ion binding"/>
    <property type="evidence" value="ECO:0007669"/>
    <property type="project" value="UniProtKB-KW"/>
</dbReference>
<feature type="domain" description="Reverse transcriptase" evidence="9">
    <location>
        <begin position="1041"/>
        <end position="1224"/>
    </location>
</feature>
<evidence type="ECO:0000256" key="3">
    <source>
        <dbReference type="ARBA" id="ARBA00022722"/>
    </source>
</evidence>
<dbReference type="Gene3D" id="3.10.10.10">
    <property type="entry name" value="HIV Type 1 Reverse Transcriptase, subunit A, domain 1"/>
    <property type="match status" value="1"/>
</dbReference>
<feature type="compositionally biased region" description="Basic and acidic residues" evidence="7">
    <location>
        <begin position="331"/>
        <end position="346"/>
    </location>
</feature>
<dbReference type="Proteomes" id="UP000716291">
    <property type="component" value="Unassembled WGS sequence"/>
</dbReference>